<dbReference type="SUPFAM" id="SSF109854">
    <property type="entry name" value="DinB/YfiT-like putative metalloenzymes"/>
    <property type="match status" value="1"/>
</dbReference>
<reference evidence="2 3" key="1">
    <citation type="submission" date="2020-07" db="EMBL/GenBank/DDBJ databases">
        <title>Sequencing the genomes of 1000 actinobacteria strains.</title>
        <authorList>
            <person name="Klenk H.-P."/>
        </authorList>
    </citation>
    <scope>NUCLEOTIDE SEQUENCE [LARGE SCALE GENOMIC DNA]</scope>
    <source>
        <strain evidence="2 3">DSM 29531</strain>
    </source>
</reference>
<gene>
    <name evidence="2" type="ORF">HNR15_001630</name>
</gene>
<dbReference type="NCBIfam" id="TIGR03083">
    <property type="entry name" value="maleylpyruvate isomerase family mycothiol-dependent enzyme"/>
    <property type="match status" value="1"/>
</dbReference>
<dbReference type="Proteomes" id="UP000571817">
    <property type="component" value="Unassembled WGS sequence"/>
</dbReference>
<keyword evidence="3" id="KW-1185">Reference proteome</keyword>
<dbReference type="InterPro" id="IPR024344">
    <property type="entry name" value="MDMPI_metal-binding"/>
</dbReference>
<dbReference type="EMBL" id="JACCFW010000001">
    <property type="protein sequence ID" value="NYJ74667.1"/>
    <property type="molecule type" value="Genomic_DNA"/>
</dbReference>
<comment type="caution">
    <text evidence="2">The sequence shown here is derived from an EMBL/GenBank/DDBJ whole genome shotgun (WGS) entry which is preliminary data.</text>
</comment>
<dbReference type="AlphaFoldDB" id="A0A853DDH1"/>
<evidence type="ECO:0000313" key="2">
    <source>
        <dbReference type="EMBL" id="NYJ74667.1"/>
    </source>
</evidence>
<dbReference type="InterPro" id="IPR034660">
    <property type="entry name" value="DinB/YfiT-like"/>
</dbReference>
<dbReference type="InterPro" id="IPR017517">
    <property type="entry name" value="Maleyloyr_isom"/>
</dbReference>
<dbReference type="Gene3D" id="1.20.120.450">
    <property type="entry name" value="dinb family like domain"/>
    <property type="match status" value="1"/>
</dbReference>
<accession>A0A853DDH1</accession>
<dbReference type="InterPro" id="IPR017520">
    <property type="entry name" value="CHP03086"/>
</dbReference>
<evidence type="ECO:0000313" key="3">
    <source>
        <dbReference type="Proteomes" id="UP000571817"/>
    </source>
</evidence>
<name>A0A853DDH1_9MICO</name>
<sequence length="184" mass="19919">MKLIDAASTEFERAVRELPEDSWALQTPCDMTVRALVEHVVVGNRFTTLLLQGVSRDVARARLDADQLGTDPVSAVVDSSRDQAAAFAAAVPGQLVPYRTGDVTVDTFLRFRLVDLVVHAWDLRRGAGLDEALNPELVEALLAVVGPHLEEMISYGAYGDGPSGTLPGDASAQHRLLDEFGRRP</sequence>
<dbReference type="Pfam" id="PF11716">
    <property type="entry name" value="MDMPI_N"/>
    <property type="match status" value="1"/>
</dbReference>
<evidence type="ECO:0000259" key="1">
    <source>
        <dbReference type="Pfam" id="PF11716"/>
    </source>
</evidence>
<dbReference type="GO" id="GO:0046872">
    <property type="term" value="F:metal ion binding"/>
    <property type="evidence" value="ECO:0007669"/>
    <property type="project" value="InterPro"/>
</dbReference>
<feature type="domain" description="Mycothiol-dependent maleylpyruvate isomerase metal-binding" evidence="1">
    <location>
        <begin position="5"/>
        <end position="124"/>
    </location>
</feature>
<dbReference type="NCBIfam" id="TIGR03086">
    <property type="entry name" value="TIGR03086 family metal-binding protein"/>
    <property type="match status" value="1"/>
</dbReference>
<dbReference type="RefSeq" id="WP_179480717.1">
    <property type="nucleotide sequence ID" value="NZ_JACCFW010000001.1"/>
</dbReference>
<organism evidence="2 3">
    <name type="scientific">Allobranchiibius huperziae</name>
    <dbReference type="NCBI Taxonomy" id="1874116"/>
    <lineage>
        <taxon>Bacteria</taxon>
        <taxon>Bacillati</taxon>
        <taxon>Actinomycetota</taxon>
        <taxon>Actinomycetes</taxon>
        <taxon>Micrococcales</taxon>
        <taxon>Dermacoccaceae</taxon>
        <taxon>Allobranchiibius</taxon>
    </lineage>
</organism>
<protein>
    <submittedName>
        <fullName evidence="2">Uncharacterized protein (TIGR03086 family)</fullName>
    </submittedName>
</protein>
<proteinExistence type="predicted"/>